<evidence type="ECO:0000256" key="1">
    <source>
        <dbReference type="SAM" id="MobiDB-lite"/>
    </source>
</evidence>
<dbReference type="InterPro" id="IPR011989">
    <property type="entry name" value="ARM-like"/>
</dbReference>
<dbReference type="OMA" id="YESRNMY"/>
<dbReference type="InterPro" id="IPR016024">
    <property type="entry name" value="ARM-type_fold"/>
</dbReference>
<dbReference type="EMBL" id="GG738845">
    <property type="protein sequence ID" value="EFC50621.1"/>
    <property type="molecule type" value="Genomic_DNA"/>
</dbReference>
<dbReference type="GeneID" id="8863737"/>
<feature type="compositionally biased region" description="Basic and acidic residues" evidence="1">
    <location>
        <begin position="665"/>
        <end position="682"/>
    </location>
</feature>
<dbReference type="Gene3D" id="1.25.10.10">
    <property type="entry name" value="Leucine-rich Repeat Variant"/>
    <property type="match status" value="1"/>
</dbReference>
<gene>
    <name evidence="2" type="ORF">NAEGRDRAFT_61099</name>
</gene>
<reference evidence="2 3" key="1">
    <citation type="journal article" date="2010" name="Cell">
        <title>The genome of Naegleria gruberi illuminates early eukaryotic versatility.</title>
        <authorList>
            <person name="Fritz-Laylin L.K."/>
            <person name="Prochnik S.E."/>
            <person name="Ginger M.L."/>
            <person name="Dacks J.B."/>
            <person name="Carpenter M.L."/>
            <person name="Field M.C."/>
            <person name="Kuo A."/>
            <person name="Paredez A."/>
            <person name="Chapman J."/>
            <person name="Pham J."/>
            <person name="Shu S."/>
            <person name="Neupane R."/>
            <person name="Cipriano M."/>
            <person name="Mancuso J."/>
            <person name="Tu H."/>
            <person name="Salamov A."/>
            <person name="Lindquist E."/>
            <person name="Shapiro H."/>
            <person name="Lucas S."/>
            <person name="Grigoriev I.V."/>
            <person name="Cande W.Z."/>
            <person name="Fulton C."/>
            <person name="Rokhsar D.S."/>
            <person name="Dawson S.C."/>
        </authorList>
    </citation>
    <scope>NUCLEOTIDE SEQUENCE [LARGE SCALE GENOMIC DNA]</scope>
    <source>
        <strain evidence="2 3">NEG-M</strain>
    </source>
</reference>
<dbReference type="eggNOG" id="ENOG502SPK4">
    <property type="taxonomic scope" value="Eukaryota"/>
</dbReference>
<dbReference type="InParanoid" id="D2UXF0"/>
<proteinExistence type="predicted"/>
<dbReference type="SUPFAM" id="SSF48371">
    <property type="entry name" value="ARM repeat"/>
    <property type="match status" value="1"/>
</dbReference>
<dbReference type="VEuPathDB" id="AmoebaDB:NAEGRDRAFT_61099"/>
<dbReference type="OrthoDB" id="10259296at2759"/>
<keyword evidence="3" id="KW-1185">Reference proteome</keyword>
<name>D2UXF0_NAEGR</name>
<sequence length="959" mass="109135">MKDFNDENISKSRKKGFYGSEPAPSIEEEADCMKNICECLYDCLSNIRRFLNQASKDLSMESIDQALECFQLAVTLLSSDPEPERLKALVFDNALEKEEEYTFISLLLDFVSVPQFTKSNAYIESSKEGGYQLQIAIETDQLLNHLKIYALKCMSKFVSICSYESRNMYEQTVDDQKLKALSKMCAEAIADEHGIDVLMEFLFEKDREEGIPNSGNEEVRLAVAECLFFFVVRNEVGRLALLLQKGVSQLLKCLESDSNALVRSYCCAILREFSNHYPDELLKENTLQVCIKVLNIDSSQEVRALSAEIIEIIFKSDPKATQFVSVPTLCKVLNDRLTKDSSRDVLEAVCKLLETLFSSKIAENSDGRKELFLDVHREFISKGYWKSFIRVLKQCTVRPASLAVRALRYLLQTSPYEEKVSRLIVGHFQTLSVLLKSSLEQNKTNSKQKQNSTMIAHKLLKVELSIVLAILFLQSPHSRKQVNTELTAFPLWMSTLRGALLKHLSYAEPEYFSDIRAVDEKGINIYSEFKALGKGLLNTSTLKDIFSSQEVEAEGSDIYSDLHSEFMDDDDKIKGKINHFILSFAIHETLSENPVTSSPVKEMESPTKEAQNEPPYLSSDSEMTPRPKNSPEKTNQLLGDAEDSFINQFGDVMAKEQEVIEVESADSKSDSIRESIESPQKEIKGRPVENYSPIMIDSPMKNHSTNSSVVGSIASARSIVSRSSISISIQKRQFENTVYLCKKLGQWYESKDMRVKKQKAQDSFVKAHRLAANTTGSRIIPTGYVSTPDGLVLRYKPNESPQKLSKSWSDEDIKTTDVFTFEIPFDDFTVERVERIVNSLGKHIKYIKKSLVICPKSPNAKGRRTFLMDLNINILPKTQMIIEELLIMMKEYGVENIKMPIYLWKGKERKDTTLTQYNVLEILEFVKIHLANYFQGELERLDSIRFNNSIADSMTKQEM</sequence>
<dbReference type="KEGG" id="ngr:NAEGRDRAFT_61099"/>
<dbReference type="AlphaFoldDB" id="D2UXF0"/>
<feature type="compositionally biased region" description="Basic and acidic residues" evidence="1">
    <location>
        <begin position="601"/>
        <end position="611"/>
    </location>
</feature>
<dbReference type="Proteomes" id="UP000006671">
    <property type="component" value="Unassembled WGS sequence"/>
</dbReference>
<protein>
    <submittedName>
        <fullName evidence="2">Uncharacterized protein</fullName>
    </submittedName>
</protein>
<evidence type="ECO:0000313" key="2">
    <source>
        <dbReference type="EMBL" id="EFC50621.1"/>
    </source>
</evidence>
<feature type="region of interest" description="Disordered" evidence="1">
    <location>
        <begin position="662"/>
        <end position="682"/>
    </location>
</feature>
<organism evidence="3">
    <name type="scientific">Naegleria gruberi</name>
    <name type="common">Amoeba</name>
    <dbReference type="NCBI Taxonomy" id="5762"/>
    <lineage>
        <taxon>Eukaryota</taxon>
        <taxon>Discoba</taxon>
        <taxon>Heterolobosea</taxon>
        <taxon>Tetramitia</taxon>
        <taxon>Eutetramitia</taxon>
        <taxon>Vahlkampfiidae</taxon>
        <taxon>Naegleria</taxon>
    </lineage>
</organism>
<feature type="region of interest" description="Disordered" evidence="1">
    <location>
        <begin position="593"/>
        <end position="636"/>
    </location>
</feature>
<accession>D2UXF0</accession>
<dbReference type="RefSeq" id="XP_002683365.1">
    <property type="nucleotide sequence ID" value="XM_002683319.1"/>
</dbReference>
<evidence type="ECO:0000313" key="3">
    <source>
        <dbReference type="Proteomes" id="UP000006671"/>
    </source>
</evidence>